<keyword evidence="1" id="KW-0812">Transmembrane</keyword>
<dbReference type="AlphaFoldDB" id="A0A7S0CLL0"/>
<keyword evidence="1" id="KW-1133">Transmembrane helix</keyword>
<name>A0A7S0CLL0_9STRA</name>
<evidence type="ECO:0000313" key="2">
    <source>
        <dbReference type="EMBL" id="CAD8427532.1"/>
    </source>
</evidence>
<keyword evidence="1" id="KW-0472">Membrane</keyword>
<dbReference type="EMBL" id="HBEL01051815">
    <property type="protein sequence ID" value="CAD8427532.1"/>
    <property type="molecule type" value="Transcribed_RNA"/>
</dbReference>
<sequence length="200" mass="22489">MIGFSHLMDTDDEDEVDVANKSRHTTGNLLILGQSVMSALQDIADEIFLQESHFPATLLLGMEGAYGLLISLGLYLLVTRVFHADDDLFSFSSDSIDSTQKQGWTTFLILYSMGLTIWFTITGTFNVWTTEATSSMTRNVWKNARTLFVWLIGLVIYYNTDRNDADSGKAIIGEEWESPESYIVLLGYVIMLGGAYVYYQ</sequence>
<feature type="transmembrane region" description="Helical" evidence="1">
    <location>
        <begin position="64"/>
        <end position="83"/>
    </location>
</feature>
<evidence type="ECO:0000256" key="1">
    <source>
        <dbReference type="SAM" id="Phobius"/>
    </source>
</evidence>
<reference evidence="2" key="1">
    <citation type="submission" date="2021-01" db="EMBL/GenBank/DDBJ databases">
        <authorList>
            <person name="Corre E."/>
            <person name="Pelletier E."/>
            <person name="Niang G."/>
            <person name="Scheremetjew M."/>
            <person name="Finn R."/>
            <person name="Kale V."/>
            <person name="Holt S."/>
            <person name="Cochrane G."/>
            <person name="Meng A."/>
            <person name="Brown T."/>
            <person name="Cohen L."/>
        </authorList>
    </citation>
    <scope>NUCLEOTIDE SEQUENCE</scope>
    <source>
        <strain evidence="2">CCAP1064/1</strain>
    </source>
</reference>
<protein>
    <submittedName>
        <fullName evidence="2">Uncharacterized protein</fullName>
    </submittedName>
</protein>
<accession>A0A7S0CLL0</accession>
<dbReference type="PANTHER" id="PTHR13146">
    <property type="match status" value="1"/>
</dbReference>
<gene>
    <name evidence="2" type="ORF">PINE0816_LOCUS23698</name>
</gene>
<feature type="transmembrane region" description="Helical" evidence="1">
    <location>
        <begin position="104"/>
        <end position="128"/>
    </location>
</feature>
<feature type="transmembrane region" description="Helical" evidence="1">
    <location>
        <begin position="140"/>
        <end position="160"/>
    </location>
</feature>
<organism evidence="2">
    <name type="scientific">Proboscia inermis</name>
    <dbReference type="NCBI Taxonomy" id="420281"/>
    <lineage>
        <taxon>Eukaryota</taxon>
        <taxon>Sar</taxon>
        <taxon>Stramenopiles</taxon>
        <taxon>Ochrophyta</taxon>
        <taxon>Bacillariophyta</taxon>
        <taxon>Coscinodiscophyceae</taxon>
        <taxon>Rhizosoleniophycidae</taxon>
        <taxon>Rhizosoleniales</taxon>
        <taxon>Rhizosoleniaceae</taxon>
        <taxon>Proboscia</taxon>
    </lineage>
</organism>
<proteinExistence type="predicted"/>
<feature type="transmembrane region" description="Helical" evidence="1">
    <location>
        <begin position="181"/>
        <end position="199"/>
    </location>
</feature>